<accession>A0ABD3SNC0</accession>
<dbReference type="EMBL" id="JBJXBP010000006">
    <property type="protein sequence ID" value="KAL3825865.1"/>
    <property type="molecule type" value="Genomic_DNA"/>
</dbReference>
<name>A0ABD3SNC0_9LAMI</name>
<protein>
    <recommendedName>
        <fullName evidence="1">F-box associated beta-propeller type 1 domain-containing protein</fullName>
    </recommendedName>
</protein>
<gene>
    <name evidence="2" type="ORF">ACJIZ3_021894</name>
</gene>
<dbReference type="Pfam" id="PF07734">
    <property type="entry name" value="FBA_1"/>
    <property type="match status" value="1"/>
</dbReference>
<dbReference type="PANTHER" id="PTHR31672:SF13">
    <property type="entry name" value="F-BOX PROTEIN CPR30-LIKE"/>
    <property type="match status" value="1"/>
</dbReference>
<dbReference type="InterPro" id="IPR006527">
    <property type="entry name" value="F-box-assoc_dom_typ1"/>
</dbReference>
<dbReference type="AlphaFoldDB" id="A0ABD3SNC0"/>
<organism evidence="2 3">
    <name type="scientific">Penstemon smallii</name>
    <dbReference type="NCBI Taxonomy" id="265156"/>
    <lineage>
        <taxon>Eukaryota</taxon>
        <taxon>Viridiplantae</taxon>
        <taxon>Streptophyta</taxon>
        <taxon>Embryophyta</taxon>
        <taxon>Tracheophyta</taxon>
        <taxon>Spermatophyta</taxon>
        <taxon>Magnoliopsida</taxon>
        <taxon>eudicotyledons</taxon>
        <taxon>Gunneridae</taxon>
        <taxon>Pentapetalae</taxon>
        <taxon>asterids</taxon>
        <taxon>lamiids</taxon>
        <taxon>Lamiales</taxon>
        <taxon>Plantaginaceae</taxon>
        <taxon>Cheloneae</taxon>
        <taxon>Penstemon</taxon>
    </lineage>
</organism>
<evidence type="ECO:0000313" key="2">
    <source>
        <dbReference type="EMBL" id="KAL3825865.1"/>
    </source>
</evidence>
<feature type="domain" description="F-box associated beta-propeller type 1" evidence="1">
    <location>
        <begin position="79"/>
        <end position="305"/>
    </location>
</feature>
<evidence type="ECO:0000259" key="1">
    <source>
        <dbReference type="Pfam" id="PF07734"/>
    </source>
</evidence>
<dbReference type="InterPro" id="IPR017451">
    <property type="entry name" value="F-box-assoc_interact_dom"/>
</dbReference>
<keyword evidence="3" id="KW-1185">Reference proteome</keyword>
<proteinExistence type="predicted"/>
<comment type="caution">
    <text evidence="2">The sequence shown here is derived from an EMBL/GenBank/DDBJ whole genome shotgun (WGS) entry which is preliminary data.</text>
</comment>
<dbReference type="PANTHER" id="PTHR31672">
    <property type="entry name" value="BNACNNG10540D PROTEIN"/>
    <property type="match status" value="1"/>
</dbReference>
<evidence type="ECO:0000313" key="3">
    <source>
        <dbReference type="Proteomes" id="UP001634393"/>
    </source>
</evidence>
<dbReference type="InterPro" id="IPR050796">
    <property type="entry name" value="SCF_F-box_component"/>
</dbReference>
<dbReference type="Proteomes" id="UP001634393">
    <property type="component" value="Unassembled WGS sequence"/>
</dbReference>
<dbReference type="NCBIfam" id="TIGR01640">
    <property type="entry name" value="F_box_assoc_1"/>
    <property type="match status" value="1"/>
</dbReference>
<reference evidence="2 3" key="1">
    <citation type="submission" date="2024-12" db="EMBL/GenBank/DDBJ databases">
        <title>The unique morphological basis and parallel evolutionary history of personate flowers in Penstemon.</title>
        <authorList>
            <person name="Depatie T.H."/>
            <person name="Wessinger C.A."/>
        </authorList>
    </citation>
    <scope>NUCLEOTIDE SEQUENCE [LARGE SCALE GENOMIC DNA]</scope>
    <source>
        <strain evidence="2">WTNN_2</strain>
        <tissue evidence="2">Leaf</tissue>
    </source>
</reference>
<sequence>MDSKRVMHKNEHFGGTNETSVGKFRCLSKSWRTLLSTTQFIKSHLSRKPQQKIHSYAQAFTCSFNPQMMVDRFTEMWGSCNGLVLLETGSLGMSVFNPTTLQQLYVPDSPLARNKNEFGTVYGFGYDSSSDEYKIVKLSCYKGPDDGYYLVTYVDVYSLERGVWNRVISSPNGHVHYNFLPGAFVNNAIHWLNVSKESGASTIAAFDLANEVFYDVCGPTDVKKELLYLCDLVVLDGRLCIGEMLIENIVFWMMKEYDSVESWTTFSIRYENVNCFCEIKPLCLFGNEDEKLLVSSEAEDLAVCNLKERTCERMDTDGLEFVSGESLVESLVSPFLIA</sequence>